<dbReference type="AlphaFoldDB" id="A0A0A9EUH5"/>
<name>A0A0A9EUH5_ARUDO</name>
<proteinExistence type="predicted"/>
<reference evidence="1" key="1">
    <citation type="submission" date="2014-09" db="EMBL/GenBank/DDBJ databases">
        <authorList>
            <person name="Magalhaes I.L.F."/>
            <person name="Oliveira U."/>
            <person name="Santos F.R."/>
            <person name="Vidigal T.H.D.A."/>
            <person name="Brescovit A.D."/>
            <person name="Santos A.J."/>
        </authorList>
    </citation>
    <scope>NUCLEOTIDE SEQUENCE</scope>
    <source>
        <tissue evidence="1">Shoot tissue taken approximately 20 cm above the soil surface</tissue>
    </source>
</reference>
<sequence>MCIGGAPAIIDRCMCRSLAAAFSIKHVTRCSAESTTT</sequence>
<accession>A0A0A9EUH5</accession>
<dbReference type="EMBL" id="GBRH01195277">
    <property type="protein sequence ID" value="JAE02619.1"/>
    <property type="molecule type" value="Transcribed_RNA"/>
</dbReference>
<evidence type="ECO:0000313" key="1">
    <source>
        <dbReference type="EMBL" id="JAE02619.1"/>
    </source>
</evidence>
<protein>
    <submittedName>
        <fullName evidence="1">Uncharacterized protein</fullName>
    </submittedName>
</protein>
<reference evidence="1" key="2">
    <citation type="journal article" date="2015" name="Data Brief">
        <title>Shoot transcriptome of the giant reed, Arundo donax.</title>
        <authorList>
            <person name="Barrero R.A."/>
            <person name="Guerrero F.D."/>
            <person name="Moolhuijzen P."/>
            <person name="Goolsby J.A."/>
            <person name="Tidwell J."/>
            <person name="Bellgard S.E."/>
            <person name="Bellgard M.I."/>
        </authorList>
    </citation>
    <scope>NUCLEOTIDE SEQUENCE</scope>
    <source>
        <tissue evidence="1">Shoot tissue taken approximately 20 cm above the soil surface</tissue>
    </source>
</reference>
<organism evidence="1">
    <name type="scientific">Arundo donax</name>
    <name type="common">Giant reed</name>
    <name type="synonym">Donax arundinaceus</name>
    <dbReference type="NCBI Taxonomy" id="35708"/>
    <lineage>
        <taxon>Eukaryota</taxon>
        <taxon>Viridiplantae</taxon>
        <taxon>Streptophyta</taxon>
        <taxon>Embryophyta</taxon>
        <taxon>Tracheophyta</taxon>
        <taxon>Spermatophyta</taxon>
        <taxon>Magnoliopsida</taxon>
        <taxon>Liliopsida</taxon>
        <taxon>Poales</taxon>
        <taxon>Poaceae</taxon>
        <taxon>PACMAD clade</taxon>
        <taxon>Arundinoideae</taxon>
        <taxon>Arundineae</taxon>
        <taxon>Arundo</taxon>
    </lineage>
</organism>